<reference evidence="2 3" key="1">
    <citation type="submission" date="2015-05" db="EMBL/GenBank/DDBJ databases">
        <title>Distinctive expansion of gene families associated with plant cell wall degradation and secondary metabolism in the genomes of grapevine trunk pathogens.</title>
        <authorList>
            <person name="Lawrence D.P."/>
            <person name="Travadon R."/>
            <person name="Rolshausen P.E."/>
            <person name="Baumgartner K."/>
        </authorList>
    </citation>
    <scope>NUCLEOTIDE SEQUENCE [LARGE SCALE GENOMIC DNA]</scope>
    <source>
        <strain evidence="2">UCRPC4</strain>
    </source>
</reference>
<feature type="compositionally biased region" description="Acidic residues" evidence="1">
    <location>
        <begin position="245"/>
        <end position="258"/>
    </location>
</feature>
<keyword evidence="3" id="KW-1185">Reference proteome</keyword>
<reference evidence="2 3" key="2">
    <citation type="submission" date="2015-05" db="EMBL/GenBank/DDBJ databases">
        <authorList>
            <person name="Morales-Cruz A."/>
            <person name="Amrine K.C."/>
            <person name="Cantu D."/>
        </authorList>
    </citation>
    <scope>NUCLEOTIDE SEQUENCE [LARGE SCALE GENOMIC DNA]</scope>
    <source>
        <strain evidence="2">UCRPC4</strain>
    </source>
</reference>
<evidence type="ECO:0000313" key="3">
    <source>
        <dbReference type="Proteomes" id="UP000053317"/>
    </source>
</evidence>
<dbReference type="OrthoDB" id="2351940at2759"/>
<dbReference type="AlphaFoldDB" id="A0A0G2G2L3"/>
<comment type="caution">
    <text evidence="2">The sequence shown here is derived from an EMBL/GenBank/DDBJ whole genome shotgun (WGS) entry which is preliminary data.</text>
</comment>
<feature type="region of interest" description="Disordered" evidence="1">
    <location>
        <begin position="286"/>
        <end position="310"/>
    </location>
</feature>
<gene>
    <name evidence="2" type="ORF">UCRPC4_g05160</name>
</gene>
<dbReference type="EMBL" id="LCWF01000132">
    <property type="protein sequence ID" value="KKY18123.1"/>
    <property type="molecule type" value="Genomic_DNA"/>
</dbReference>
<proteinExistence type="predicted"/>
<organism evidence="2 3">
    <name type="scientific">Phaeomoniella chlamydospora</name>
    <name type="common">Phaeoacremonium chlamydosporum</name>
    <dbReference type="NCBI Taxonomy" id="158046"/>
    <lineage>
        <taxon>Eukaryota</taxon>
        <taxon>Fungi</taxon>
        <taxon>Dikarya</taxon>
        <taxon>Ascomycota</taxon>
        <taxon>Pezizomycotina</taxon>
        <taxon>Eurotiomycetes</taxon>
        <taxon>Chaetothyriomycetidae</taxon>
        <taxon>Phaeomoniellales</taxon>
        <taxon>Phaeomoniellaceae</taxon>
        <taxon>Phaeomoniella</taxon>
    </lineage>
</organism>
<name>A0A0G2G2L3_PHACM</name>
<feature type="region of interest" description="Disordered" evidence="1">
    <location>
        <begin position="1"/>
        <end position="23"/>
    </location>
</feature>
<accession>A0A0G2G2L3</accession>
<protein>
    <submittedName>
        <fullName evidence="2">Uncharacterized protein</fullName>
    </submittedName>
</protein>
<feature type="compositionally biased region" description="Polar residues" evidence="1">
    <location>
        <begin position="201"/>
        <end position="214"/>
    </location>
</feature>
<dbReference type="Proteomes" id="UP000053317">
    <property type="component" value="Unassembled WGS sequence"/>
</dbReference>
<evidence type="ECO:0000313" key="2">
    <source>
        <dbReference type="EMBL" id="KKY18123.1"/>
    </source>
</evidence>
<feature type="region of interest" description="Disordered" evidence="1">
    <location>
        <begin position="166"/>
        <end position="260"/>
    </location>
</feature>
<evidence type="ECO:0000256" key="1">
    <source>
        <dbReference type="SAM" id="MobiDB-lite"/>
    </source>
</evidence>
<feature type="compositionally biased region" description="Acidic residues" evidence="1">
    <location>
        <begin position="295"/>
        <end position="307"/>
    </location>
</feature>
<sequence>MGPASTLSPLGERPPRIGSPDLLSQEYSGEAQVNFENRWRAKRRKLDSDDTGNMYKGFKYGHYGQVVPGQLKMELDSCDGGQYSESNGDSSLPEHVLLDDSSVYCTKSDRCNMILRHQGETPFCLKKIVIKAPKSGFDAAIQEGMIFVSMERDDLLARTSSYRIQYSPRQSSRRAEQGQIRLPPSAEYFNSVRSPLRSLEETPTSLSSRQNGTHYHTLAESSDREESHPSVSRVPGFRVTTDYDDKSDDGFEDDDSENVDSAMAPEVAYERLRSLHDLALSQYRDRPRHSHHLDTEEDDSSGDEGGWDENLVASDLEDSSGARYIASVLRNARSLGQYINRRRHMPSLIQLVPILKDPSTFGTWAEGDSRSEPLIPHATFFIQRDKDLVAIKFDPPV</sequence>